<dbReference type="InterPro" id="IPR052023">
    <property type="entry name" value="Histidine_kinase_KdpD"/>
</dbReference>
<dbReference type="GO" id="GO:0005886">
    <property type="term" value="C:plasma membrane"/>
    <property type="evidence" value="ECO:0007669"/>
    <property type="project" value="TreeGrafter"/>
</dbReference>
<organism evidence="6 7">
    <name type="scientific">Paracoccus jeotgali</name>
    <dbReference type="NCBI Taxonomy" id="2065379"/>
    <lineage>
        <taxon>Bacteria</taxon>
        <taxon>Pseudomonadati</taxon>
        <taxon>Pseudomonadota</taxon>
        <taxon>Alphaproteobacteria</taxon>
        <taxon>Rhodobacterales</taxon>
        <taxon>Paracoccaceae</taxon>
        <taxon>Paracoccus</taxon>
    </lineage>
</organism>
<dbReference type="Gene3D" id="1.10.287.130">
    <property type="match status" value="1"/>
</dbReference>
<dbReference type="PROSITE" id="PS50109">
    <property type="entry name" value="HIS_KIN"/>
    <property type="match status" value="1"/>
</dbReference>
<evidence type="ECO:0000256" key="2">
    <source>
        <dbReference type="ARBA" id="ARBA00012438"/>
    </source>
</evidence>
<feature type="domain" description="Histidine kinase" evidence="5">
    <location>
        <begin position="222"/>
        <end position="439"/>
    </location>
</feature>
<keyword evidence="4" id="KW-0472">Membrane</keyword>
<evidence type="ECO:0000256" key="3">
    <source>
        <dbReference type="ARBA" id="ARBA00022553"/>
    </source>
</evidence>
<dbReference type="SMART" id="SM00388">
    <property type="entry name" value="HisKA"/>
    <property type="match status" value="1"/>
</dbReference>
<gene>
    <name evidence="6" type="ORF">CYR75_07515</name>
</gene>
<dbReference type="SUPFAM" id="SSF55874">
    <property type="entry name" value="ATPase domain of HSP90 chaperone/DNA topoisomerase II/histidine kinase"/>
    <property type="match status" value="1"/>
</dbReference>
<keyword evidence="4" id="KW-0812">Transmembrane</keyword>
<evidence type="ECO:0000259" key="5">
    <source>
        <dbReference type="PROSITE" id="PS50109"/>
    </source>
</evidence>
<reference evidence="7" key="1">
    <citation type="submission" date="2017-12" db="EMBL/GenBank/DDBJ databases">
        <title>Genomic analysis of Paracoccus sp. CBA4604.</title>
        <authorList>
            <person name="Roh S.W."/>
            <person name="Kim J.Y."/>
            <person name="Kim J.S."/>
        </authorList>
    </citation>
    <scope>NUCLEOTIDE SEQUENCE [LARGE SCALE GENOMIC DNA]</scope>
    <source>
        <strain evidence="7">CBA4604</strain>
    </source>
</reference>
<dbReference type="Pfam" id="PF02518">
    <property type="entry name" value="HATPase_c"/>
    <property type="match status" value="1"/>
</dbReference>
<sequence length="440" mass="46814">MTPLRARFLGMGGLVVVCLGLLGLAAWHLVALERQMRISATENMIWIFGQTQAEALHLALALSDGADPAAVETRFDLLLSRLGLLDQGPQRRFLQAAGVFDVLSGWSATLLDNDPAAGGDLGALAEDVTRLTATLRGSASLAMSHEWQEQAAHLDRLGHLHRLALMAVLVAGLAGLGLALILIDRERRLMRARLDRIEAARLAHALERERELSENHRQFADLIAHQLRTPLAVIDSAMHRLTRHGATASAALIAEKAAVSREAVARLVSLSDTALMMSRLERDAIQPRLRAHDLHELAQTCVEGLARSRPADAARVTVIAPETPVTAACDLSLTSEILSNLIGNGLAYAPPESPVEVAVGADHGQVWCRISDRGPGMSAADLARAFDRFRRGAGQGSVPGSGLGLTLARHLARLQGGEVTLAPRAGGGLTATLTLPKPAP</sequence>
<evidence type="ECO:0000313" key="6">
    <source>
        <dbReference type="EMBL" id="AUM74137.1"/>
    </source>
</evidence>
<dbReference type="RefSeq" id="WP_101499485.1">
    <property type="nucleotide sequence ID" value="NZ_CP025583.1"/>
</dbReference>
<keyword evidence="4" id="KW-1133">Transmembrane helix</keyword>
<accession>A0A2K9MEQ4</accession>
<comment type="catalytic activity">
    <reaction evidence="1">
        <text>ATP + protein L-histidine = ADP + protein N-phospho-L-histidine.</text>
        <dbReference type="EC" id="2.7.13.3"/>
    </reaction>
</comment>
<dbReference type="CDD" id="cd00082">
    <property type="entry name" value="HisKA"/>
    <property type="match status" value="1"/>
</dbReference>
<dbReference type="Proteomes" id="UP000234882">
    <property type="component" value="Chromosome"/>
</dbReference>
<dbReference type="PRINTS" id="PR00344">
    <property type="entry name" value="BCTRLSENSOR"/>
</dbReference>
<dbReference type="InterPro" id="IPR003594">
    <property type="entry name" value="HATPase_dom"/>
</dbReference>
<evidence type="ECO:0000256" key="4">
    <source>
        <dbReference type="SAM" id="Phobius"/>
    </source>
</evidence>
<dbReference type="SMART" id="SM00387">
    <property type="entry name" value="HATPase_c"/>
    <property type="match status" value="1"/>
</dbReference>
<protein>
    <recommendedName>
        <fullName evidence="2">histidine kinase</fullName>
        <ecNumber evidence="2">2.7.13.3</ecNumber>
    </recommendedName>
</protein>
<dbReference type="GO" id="GO:0000155">
    <property type="term" value="F:phosphorelay sensor kinase activity"/>
    <property type="evidence" value="ECO:0007669"/>
    <property type="project" value="InterPro"/>
</dbReference>
<proteinExistence type="predicted"/>
<dbReference type="Gene3D" id="3.30.565.10">
    <property type="entry name" value="Histidine kinase-like ATPase, C-terminal domain"/>
    <property type="match status" value="1"/>
</dbReference>
<dbReference type="InterPro" id="IPR004358">
    <property type="entry name" value="Sig_transdc_His_kin-like_C"/>
</dbReference>
<dbReference type="OrthoDB" id="9760752at2"/>
<dbReference type="AlphaFoldDB" id="A0A2K9MEQ4"/>
<dbReference type="KEGG" id="paru:CYR75_07515"/>
<dbReference type="InterPro" id="IPR003661">
    <property type="entry name" value="HisK_dim/P_dom"/>
</dbReference>
<keyword evidence="7" id="KW-1185">Reference proteome</keyword>
<dbReference type="SUPFAM" id="SSF47384">
    <property type="entry name" value="Homodimeric domain of signal transducing histidine kinase"/>
    <property type="match status" value="1"/>
</dbReference>
<dbReference type="PANTHER" id="PTHR45569:SF1">
    <property type="entry name" value="SENSOR PROTEIN KDPD"/>
    <property type="match status" value="1"/>
</dbReference>
<dbReference type="InterPro" id="IPR005467">
    <property type="entry name" value="His_kinase_dom"/>
</dbReference>
<dbReference type="InterPro" id="IPR036890">
    <property type="entry name" value="HATPase_C_sf"/>
</dbReference>
<feature type="transmembrane region" description="Helical" evidence="4">
    <location>
        <begin position="163"/>
        <end position="183"/>
    </location>
</feature>
<dbReference type="InterPro" id="IPR036097">
    <property type="entry name" value="HisK_dim/P_sf"/>
</dbReference>
<name>A0A2K9MEQ4_9RHOB</name>
<dbReference type="PANTHER" id="PTHR45569">
    <property type="entry name" value="SENSOR PROTEIN KDPD"/>
    <property type="match status" value="1"/>
</dbReference>
<evidence type="ECO:0000256" key="1">
    <source>
        <dbReference type="ARBA" id="ARBA00000085"/>
    </source>
</evidence>
<dbReference type="EC" id="2.7.13.3" evidence="2"/>
<feature type="transmembrane region" description="Helical" evidence="4">
    <location>
        <begin position="6"/>
        <end position="30"/>
    </location>
</feature>
<evidence type="ECO:0000313" key="7">
    <source>
        <dbReference type="Proteomes" id="UP000234882"/>
    </source>
</evidence>
<dbReference type="EMBL" id="CP025583">
    <property type="protein sequence ID" value="AUM74137.1"/>
    <property type="molecule type" value="Genomic_DNA"/>
</dbReference>
<dbReference type="CDD" id="cd00075">
    <property type="entry name" value="HATPase"/>
    <property type="match status" value="1"/>
</dbReference>
<keyword evidence="3" id="KW-0597">Phosphoprotein</keyword>